<evidence type="ECO:0000313" key="2">
    <source>
        <dbReference type="Proteomes" id="UP000234857"/>
    </source>
</evidence>
<comment type="caution">
    <text evidence="1">The sequence shown here is derived from an EMBL/GenBank/DDBJ whole genome shotgun (WGS) entry which is preliminary data.</text>
</comment>
<evidence type="ECO:0000313" key="1">
    <source>
        <dbReference type="EMBL" id="PLX16277.1"/>
    </source>
</evidence>
<feature type="non-terminal residue" evidence="1">
    <location>
        <position position="32"/>
    </location>
</feature>
<proteinExistence type="predicted"/>
<protein>
    <submittedName>
        <fullName evidence="1">Potassium transporter</fullName>
    </submittedName>
</protein>
<sequence>MSDKRQFVVIGMGRFGRQVALTLTKRGLSVLA</sequence>
<name>A0A2N5ZC97_MUIH1</name>
<reference evidence="1 2" key="1">
    <citation type="submission" date="2017-11" db="EMBL/GenBank/DDBJ databases">
        <title>Genome-resolved metagenomics identifies genetic mobility, metabolic interactions, and unexpected diversity in perchlorate-reducing communities.</title>
        <authorList>
            <person name="Barnum T.P."/>
            <person name="Figueroa I.A."/>
            <person name="Carlstrom C.I."/>
            <person name="Lucas L.N."/>
            <person name="Engelbrektson A.L."/>
            <person name="Coates J.D."/>
        </authorList>
    </citation>
    <scope>NUCLEOTIDE SEQUENCE [LARGE SCALE GENOMIC DNA]</scope>
    <source>
        <strain evidence="1">BM706</strain>
    </source>
</reference>
<dbReference type="Proteomes" id="UP000234857">
    <property type="component" value="Unassembled WGS sequence"/>
</dbReference>
<dbReference type="EMBL" id="PKTG01000119">
    <property type="protein sequence ID" value="PLX16277.1"/>
    <property type="molecule type" value="Genomic_DNA"/>
</dbReference>
<accession>A0A2N5ZC97</accession>
<dbReference type="AlphaFoldDB" id="A0A2N5ZC97"/>
<gene>
    <name evidence="1" type="ORF">C0601_10555</name>
</gene>
<organism evidence="1 2">
    <name type="scientific">Muiribacterium halophilum</name>
    <dbReference type="NCBI Taxonomy" id="2053465"/>
    <lineage>
        <taxon>Bacteria</taxon>
        <taxon>Candidatus Muiribacteriota</taxon>
        <taxon>Candidatus Muiribacteriia</taxon>
        <taxon>Candidatus Muiribacteriales</taxon>
        <taxon>Candidatus Muiribacteriaceae</taxon>
        <taxon>Candidatus Muiribacterium</taxon>
    </lineage>
</organism>
<dbReference type="Gene3D" id="3.40.50.720">
    <property type="entry name" value="NAD(P)-binding Rossmann-like Domain"/>
    <property type="match status" value="1"/>
</dbReference>